<dbReference type="OrthoDB" id="5339790at2"/>
<gene>
    <name evidence="2" type="ORF">DLM46_21335</name>
</gene>
<comment type="caution">
    <text evidence="2">The sequence shown here is derived from an EMBL/GenBank/DDBJ whole genome shotgun (WGS) entry which is preliminary data.</text>
</comment>
<evidence type="ECO:0000313" key="2">
    <source>
        <dbReference type="EMBL" id="RDK00881.1"/>
    </source>
</evidence>
<name>A0A370N5I3_9BURK</name>
<keyword evidence="3" id="KW-1185">Reference proteome</keyword>
<accession>A0A370N5I3</accession>
<dbReference type="EMBL" id="QHKS01000013">
    <property type="protein sequence ID" value="RDK00881.1"/>
    <property type="molecule type" value="Genomic_DNA"/>
</dbReference>
<protein>
    <submittedName>
        <fullName evidence="2">Uncharacterized protein</fullName>
    </submittedName>
</protein>
<dbReference type="InterPro" id="IPR015867">
    <property type="entry name" value="N-reg_PII/ATP_PRibTrfase_C"/>
</dbReference>
<proteinExistence type="inferred from homology"/>
<evidence type="ECO:0000256" key="1">
    <source>
        <dbReference type="ARBA" id="ARBA00010554"/>
    </source>
</evidence>
<dbReference type="AlphaFoldDB" id="A0A370N5I3"/>
<organism evidence="2 3">
    <name type="scientific">Paraburkholderia lacunae</name>
    <dbReference type="NCBI Taxonomy" id="2211104"/>
    <lineage>
        <taxon>Bacteria</taxon>
        <taxon>Pseudomonadati</taxon>
        <taxon>Pseudomonadota</taxon>
        <taxon>Betaproteobacteria</taxon>
        <taxon>Burkholderiales</taxon>
        <taxon>Burkholderiaceae</taxon>
        <taxon>Paraburkholderia</taxon>
    </lineage>
</organism>
<dbReference type="Proteomes" id="UP000254875">
    <property type="component" value="Unassembled WGS sequence"/>
</dbReference>
<dbReference type="Gene3D" id="3.30.70.120">
    <property type="match status" value="1"/>
</dbReference>
<sequence length="109" mass="11896">MKGSHLTVFAANQSRRKNHMLVADWIVDEVKRAGILGATVIEAAQAIDARGKYHAARFFELADQPVAVTVAADDAHIDALLESLRRGGVPLFYTRCPVEYEMLGSEGAQ</sequence>
<comment type="similarity">
    <text evidence="1">Belongs to the UPF0166 family.</text>
</comment>
<dbReference type="InterPro" id="IPR011322">
    <property type="entry name" value="N-reg_PII-like_a/b"/>
</dbReference>
<evidence type="ECO:0000313" key="3">
    <source>
        <dbReference type="Proteomes" id="UP000254875"/>
    </source>
</evidence>
<reference evidence="3" key="1">
    <citation type="submission" date="2018-05" db="EMBL/GenBank/DDBJ databases">
        <authorList>
            <person name="Feng T."/>
        </authorList>
    </citation>
    <scope>NUCLEOTIDE SEQUENCE [LARGE SCALE GENOMIC DNA]</scope>
    <source>
        <strain evidence="3">S27</strain>
    </source>
</reference>
<dbReference type="InterPro" id="IPR003793">
    <property type="entry name" value="UPF0166"/>
</dbReference>
<dbReference type="SUPFAM" id="SSF54913">
    <property type="entry name" value="GlnB-like"/>
    <property type="match status" value="1"/>
</dbReference>
<dbReference type="Pfam" id="PF02641">
    <property type="entry name" value="DUF190"/>
    <property type="match status" value="1"/>
</dbReference>
<dbReference type="RefSeq" id="WP_115103538.1">
    <property type="nucleotide sequence ID" value="NZ_QHKS01000013.1"/>
</dbReference>